<keyword evidence="3" id="KW-0378">Hydrolase</keyword>
<evidence type="ECO:0000256" key="1">
    <source>
        <dbReference type="ARBA" id="ARBA00010541"/>
    </source>
</evidence>
<name>X0XXF0_9ZZZZ</name>
<feature type="non-terminal residue" evidence="5">
    <location>
        <position position="1"/>
    </location>
</feature>
<sequence>ITQINDAFVKAAAGANPPVVSIKSERVYRRRVPHAFRDFWGDQFPERESRGMVLGSGVIIDADEGYVVTNNHVVEDAEEIWVQLFDRREVPGEVVATDPGTDLAVIKIQADDLQAAKIGDSDQLRIGEWVLAVGSPFSQSLDHTVTAGIVSAKGRSEVLNFRRDRPYEDFIQTDAAINPGNSGGALVNLEGELIGINTAIATDGFSRSSAGVGFAIPVNLVMRVVADLVEHGKVTRAWLGVQIQTLGPSVAKA</sequence>
<dbReference type="InterPro" id="IPR009003">
    <property type="entry name" value="Peptidase_S1_PA"/>
</dbReference>
<evidence type="ECO:0008006" key="6">
    <source>
        <dbReference type="Google" id="ProtNLM"/>
    </source>
</evidence>
<dbReference type="Gene3D" id="2.40.10.120">
    <property type="match status" value="1"/>
</dbReference>
<evidence type="ECO:0000313" key="5">
    <source>
        <dbReference type="EMBL" id="GAG41263.1"/>
    </source>
</evidence>
<dbReference type="PRINTS" id="PR00834">
    <property type="entry name" value="PROTEASES2C"/>
</dbReference>
<dbReference type="FunFam" id="2.40.10.10:FF:000001">
    <property type="entry name" value="Periplasmic serine protease DegS"/>
    <property type="match status" value="1"/>
</dbReference>
<proteinExistence type="inferred from homology"/>
<keyword evidence="2" id="KW-0645">Protease</keyword>
<reference evidence="5" key="1">
    <citation type="journal article" date="2014" name="Front. Microbiol.">
        <title>High frequency of phylogenetically diverse reductive dehalogenase-homologous genes in deep subseafloor sedimentary metagenomes.</title>
        <authorList>
            <person name="Kawai M."/>
            <person name="Futagami T."/>
            <person name="Toyoda A."/>
            <person name="Takaki Y."/>
            <person name="Nishi S."/>
            <person name="Hori S."/>
            <person name="Arai W."/>
            <person name="Tsubouchi T."/>
            <person name="Morono Y."/>
            <person name="Uchiyama I."/>
            <person name="Ito T."/>
            <person name="Fujiyama A."/>
            <person name="Inagaki F."/>
            <person name="Takami H."/>
        </authorList>
    </citation>
    <scope>NUCLEOTIDE SEQUENCE</scope>
    <source>
        <strain evidence="5">Expedition CK06-06</strain>
    </source>
</reference>
<comment type="caution">
    <text evidence="5">The sequence shown here is derived from an EMBL/GenBank/DDBJ whole genome shotgun (WGS) entry which is preliminary data.</text>
</comment>
<evidence type="ECO:0000256" key="4">
    <source>
        <dbReference type="ARBA" id="ARBA00022825"/>
    </source>
</evidence>
<dbReference type="GO" id="GO:0006508">
    <property type="term" value="P:proteolysis"/>
    <property type="evidence" value="ECO:0007669"/>
    <property type="project" value="UniProtKB-KW"/>
</dbReference>
<keyword evidence="4" id="KW-0720">Serine protease</keyword>
<dbReference type="GO" id="GO:0004252">
    <property type="term" value="F:serine-type endopeptidase activity"/>
    <property type="evidence" value="ECO:0007669"/>
    <property type="project" value="InterPro"/>
</dbReference>
<gene>
    <name evidence="5" type="ORF">S01H1_62462</name>
</gene>
<feature type="non-terminal residue" evidence="5">
    <location>
        <position position="253"/>
    </location>
</feature>
<dbReference type="InterPro" id="IPR001940">
    <property type="entry name" value="Peptidase_S1C"/>
</dbReference>
<evidence type="ECO:0000256" key="3">
    <source>
        <dbReference type="ARBA" id="ARBA00022801"/>
    </source>
</evidence>
<accession>X0XXF0</accession>
<comment type="similarity">
    <text evidence="1">Belongs to the peptidase S1C family.</text>
</comment>
<dbReference type="Pfam" id="PF13365">
    <property type="entry name" value="Trypsin_2"/>
    <property type="match status" value="1"/>
</dbReference>
<evidence type="ECO:0000256" key="2">
    <source>
        <dbReference type="ARBA" id="ARBA00022670"/>
    </source>
</evidence>
<dbReference type="EMBL" id="BARS01041027">
    <property type="protein sequence ID" value="GAG41263.1"/>
    <property type="molecule type" value="Genomic_DNA"/>
</dbReference>
<dbReference type="PANTHER" id="PTHR22939:SF129">
    <property type="entry name" value="SERINE PROTEASE HTRA2, MITOCHONDRIAL"/>
    <property type="match status" value="1"/>
</dbReference>
<dbReference type="SUPFAM" id="SSF50494">
    <property type="entry name" value="Trypsin-like serine proteases"/>
    <property type="match status" value="1"/>
</dbReference>
<protein>
    <recommendedName>
        <fullName evidence="6">PDZ domain-containing protein</fullName>
    </recommendedName>
</protein>
<organism evidence="5">
    <name type="scientific">marine sediment metagenome</name>
    <dbReference type="NCBI Taxonomy" id="412755"/>
    <lineage>
        <taxon>unclassified sequences</taxon>
        <taxon>metagenomes</taxon>
        <taxon>ecological metagenomes</taxon>
    </lineage>
</organism>
<dbReference type="AlphaFoldDB" id="X0XXF0"/>
<dbReference type="PANTHER" id="PTHR22939">
    <property type="entry name" value="SERINE PROTEASE FAMILY S1C HTRA-RELATED"/>
    <property type="match status" value="1"/>
</dbReference>